<evidence type="ECO:0000256" key="8">
    <source>
        <dbReference type="PROSITE-ProRule" id="PRU00169"/>
    </source>
</evidence>
<evidence type="ECO:0000259" key="10">
    <source>
        <dbReference type="PROSITE" id="PS50110"/>
    </source>
</evidence>
<evidence type="ECO:0000313" key="13">
    <source>
        <dbReference type="Proteomes" id="UP000307430"/>
    </source>
</evidence>
<evidence type="ECO:0000256" key="1">
    <source>
        <dbReference type="ARBA" id="ARBA00004496"/>
    </source>
</evidence>
<dbReference type="Gene3D" id="1.10.10.10">
    <property type="entry name" value="Winged helix-like DNA-binding domain superfamily/Winged helix DNA-binding domain"/>
    <property type="match status" value="1"/>
</dbReference>
<evidence type="ECO:0000256" key="6">
    <source>
        <dbReference type="ARBA" id="ARBA00023125"/>
    </source>
</evidence>
<keyword evidence="5" id="KW-0805">Transcription regulation</keyword>
<dbReference type="EMBL" id="VCHQ01000011">
    <property type="protein sequence ID" value="TLV19287.1"/>
    <property type="molecule type" value="Genomic_DNA"/>
</dbReference>
<feature type="modified residue" description="4-aspartylphosphate" evidence="8">
    <location>
        <position position="52"/>
    </location>
</feature>
<dbReference type="GO" id="GO:0000156">
    <property type="term" value="F:phosphorelay response regulator activity"/>
    <property type="evidence" value="ECO:0007669"/>
    <property type="project" value="TreeGrafter"/>
</dbReference>
<evidence type="ECO:0000256" key="5">
    <source>
        <dbReference type="ARBA" id="ARBA00023015"/>
    </source>
</evidence>
<keyword evidence="6 9" id="KW-0238">DNA-binding</keyword>
<dbReference type="InterPro" id="IPR036388">
    <property type="entry name" value="WH-like_DNA-bd_sf"/>
</dbReference>
<gene>
    <name evidence="12" type="primary">kdpE</name>
    <name evidence="12" type="ORF">FE839_09955</name>
</gene>
<evidence type="ECO:0000256" key="7">
    <source>
        <dbReference type="ARBA" id="ARBA00023163"/>
    </source>
</evidence>
<protein>
    <submittedName>
        <fullName evidence="12">Two-component system response regulator KdpE</fullName>
    </submittedName>
</protein>
<keyword evidence="3 8" id="KW-0597">Phosphoprotein</keyword>
<dbReference type="InterPro" id="IPR039420">
    <property type="entry name" value="WalR-like"/>
</dbReference>
<feature type="domain" description="OmpR/PhoB-type" evidence="11">
    <location>
        <begin position="126"/>
        <end position="225"/>
    </location>
</feature>
<reference evidence="12 13" key="1">
    <citation type="submission" date="2019-05" db="EMBL/GenBank/DDBJ databases">
        <title>Genome sequence of Klebsiella sp strain TOUT106.</title>
        <authorList>
            <person name="Rahi P."/>
            <person name="Chaudhari D."/>
        </authorList>
    </citation>
    <scope>NUCLEOTIDE SEQUENCE [LARGE SCALE GENOMIC DNA]</scope>
    <source>
        <strain evidence="12 13">TOUT106</strain>
    </source>
</reference>
<dbReference type="Gene3D" id="3.40.50.2300">
    <property type="match status" value="1"/>
</dbReference>
<dbReference type="AlphaFoldDB" id="A0A5R9LJI6"/>
<dbReference type="Pfam" id="PF00486">
    <property type="entry name" value="Trans_reg_C"/>
    <property type="match status" value="1"/>
</dbReference>
<dbReference type="GO" id="GO:0005829">
    <property type="term" value="C:cytosol"/>
    <property type="evidence" value="ECO:0007669"/>
    <property type="project" value="TreeGrafter"/>
</dbReference>
<dbReference type="SMART" id="SM00448">
    <property type="entry name" value="REC"/>
    <property type="match status" value="1"/>
</dbReference>
<evidence type="ECO:0000256" key="4">
    <source>
        <dbReference type="ARBA" id="ARBA00023012"/>
    </source>
</evidence>
<dbReference type="PROSITE" id="PS51755">
    <property type="entry name" value="OMPR_PHOB"/>
    <property type="match status" value="1"/>
</dbReference>
<accession>A0A5R9LJI6</accession>
<dbReference type="InterPro" id="IPR001867">
    <property type="entry name" value="OmpR/PhoB-type_DNA-bd"/>
</dbReference>
<name>A0A5R9LJI6_9ENTR</name>
<dbReference type="FunFam" id="3.40.50.2300:FF:000021">
    <property type="entry name" value="Two-component system response regulator KdpE"/>
    <property type="match status" value="1"/>
</dbReference>
<feature type="DNA-binding region" description="OmpR/PhoB-type" evidence="9">
    <location>
        <begin position="126"/>
        <end position="225"/>
    </location>
</feature>
<dbReference type="PANTHER" id="PTHR48111:SF50">
    <property type="entry name" value="KDP OPERON TRANSCRIPTIONAL REGULATORY PROTEIN KDPE"/>
    <property type="match status" value="1"/>
</dbReference>
<dbReference type="NCBIfam" id="NF007820">
    <property type="entry name" value="PRK10529.1"/>
    <property type="match status" value="1"/>
</dbReference>
<dbReference type="GO" id="GO:0032993">
    <property type="term" value="C:protein-DNA complex"/>
    <property type="evidence" value="ECO:0007669"/>
    <property type="project" value="TreeGrafter"/>
</dbReference>
<dbReference type="InterPro" id="IPR001789">
    <property type="entry name" value="Sig_transdc_resp-reg_receiver"/>
</dbReference>
<keyword evidence="4" id="KW-0902">Two-component regulatory system</keyword>
<dbReference type="SMART" id="SM00862">
    <property type="entry name" value="Trans_reg_C"/>
    <property type="match status" value="1"/>
</dbReference>
<dbReference type="PROSITE" id="PS50110">
    <property type="entry name" value="RESPONSE_REGULATORY"/>
    <property type="match status" value="1"/>
</dbReference>
<dbReference type="GO" id="GO:0045893">
    <property type="term" value="P:positive regulation of DNA-templated transcription"/>
    <property type="evidence" value="ECO:0007669"/>
    <property type="project" value="UniProtKB-ARBA"/>
</dbReference>
<feature type="domain" description="Response regulatory" evidence="10">
    <location>
        <begin position="3"/>
        <end position="116"/>
    </location>
</feature>
<dbReference type="Gene3D" id="6.10.250.690">
    <property type="match status" value="1"/>
</dbReference>
<keyword evidence="2" id="KW-0963">Cytoplasm</keyword>
<dbReference type="InterPro" id="IPR011006">
    <property type="entry name" value="CheY-like_superfamily"/>
</dbReference>
<dbReference type="GO" id="GO:0042802">
    <property type="term" value="F:identical protein binding"/>
    <property type="evidence" value="ECO:0007669"/>
    <property type="project" value="UniProtKB-ARBA"/>
</dbReference>
<comment type="caution">
    <text evidence="12">The sequence shown here is derived from an EMBL/GenBank/DDBJ whole genome shotgun (WGS) entry which is preliminary data.</text>
</comment>
<dbReference type="FunFam" id="1.10.10.10:FF:000210">
    <property type="entry name" value="Winged-helix transcriptional response regulator KdpE"/>
    <property type="match status" value="1"/>
</dbReference>
<organism evidence="12 13">
    <name type="scientific">Klebsiella indica</name>
    <dbReference type="NCBI Taxonomy" id="2582917"/>
    <lineage>
        <taxon>Bacteria</taxon>
        <taxon>Pseudomonadati</taxon>
        <taxon>Pseudomonadota</taxon>
        <taxon>Gammaproteobacteria</taxon>
        <taxon>Enterobacterales</taxon>
        <taxon>Enterobacteriaceae</taxon>
        <taxon>Klebsiella/Raoultella group</taxon>
        <taxon>Klebsiella</taxon>
    </lineage>
</organism>
<dbReference type="Proteomes" id="UP000307430">
    <property type="component" value="Unassembled WGS sequence"/>
</dbReference>
<dbReference type="CDD" id="cd17620">
    <property type="entry name" value="REC_OmpR_KdpE-like"/>
    <property type="match status" value="1"/>
</dbReference>
<dbReference type="Pfam" id="PF00072">
    <property type="entry name" value="Response_reg"/>
    <property type="match status" value="1"/>
</dbReference>
<evidence type="ECO:0000256" key="3">
    <source>
        <dbReference type="ARBA" id="ARBA00022553"/>
    </source>
</evidence>
<keyword evidence="13" id="KW-1185">Reference proteome</keyword>
<evidence type="ECO:0000256" key="2">
    <source>
        <dbReference type="ARBA" id="ARBA00022490"/>
    </source>
</evidence>
<dbReference type="GO" id="GO:0000987">
    <property type="term" value="F:cis-regulatory region sequence-specific DNA binding"/>
    <property type="evidence" value="ECO:0007669"/>
    <property type="project" value="UniProtKB-ARBA"/>
</dbReference>
<sequence>MTNVLIVEDEQAIRRFLRSALESDGLRVYEAETLNRGLLEAATRKPDLIILDLGLPDGDGIDFIRDLRQWSAIPLIVLSARSEESDKIAALDAGADDYLSKPFGIGELQARLRVALRRHASGPSSEPIVQFSSVKVDLAAHLVRRDEEEIHLTPIEFRLLAVLLNNAGKVLTQRQLLNQVWGPNAVEHSHYLRIYMGHLRQKLELDPARPRHFITETGIGYRFMP</sequence>
<dbReference type="RefSeq" id="WP_138360673.1">
    <property type="nucleotide sequence ID" value="NZ_JBCIVH010000001.1"/>
</dbReference>
<evidence type="ECO:0000256" key="9">
    <source>
        <dbReference type="PROSITE-ProRule" id="PRU01091"/>
    </source>
</evidence>
<evidence type="ECO:0000313" key="12">
    <source>
        <dbReference type="EMBL" id="TLV19287.1"/>
    </source>
</evidence>
<comment type="subcellular location">
    <subcellularLocation>
        <location evidence="1">Cytoplasm</location>
    </subcellularLocation>
</comment>
<dbReference type="CDD" id="cd00383">
    <property type="entry name" value="trans_reg_C"/>
    <property type="match status" value="1"/>
</dbReference>
<keyword evidence="7" id="KW-0804">Transcription</keyword>
<evidence type="ECO:0000259" key="11">
    <source>
        <dbReference type="PROSITE" id="PS51755"/>
    </source>
</evidence>
<proteinExistence type="predicted"/>
<dbReference type="PANTHER" id="PTHR48111">
    <property type="entry name" value="REGULATOR OF RPOS"/>
    <property type="match status" value="1"/>
</dbReference>
<dbReference type="SUPFAM" id="SSF52172">
    <property type="entry name" value="CheY-like"/>
    <property type="match status" value="1"/>
</dbReference>